<sequence length="508" mass="55887">MHSTRFQRLHRRFGAALMPSRIAFLAVLLYLISLIPIFLFSSYCHPLADDFTYGLLVHRAVVSGGGIPEILSAAAETVRDYYFTWQGTFSAIFLFALQPGAFSESAYFLTPFIIIGCLSLSTFVLMHFVYCRLLGGKSSQAVILSALTLLLSVQMVTNQAQAFYWFNGASYYAVFYSFSLLFFAGIGTLLLDAGKKVHPVLTGCCALLAVLIGGGNYSTALTTSFIASVLCAAWLFFKKPGRFRLAVILLILLVSFAISVLAPGNAVRAAREASISPVLAILLSLSNAVIWVMSWVNLPQIVLFAIAGVFFYCLPDRRIFPFQHPVLASTLIFGLYASQYTPPLYAMGYIGSGRQINIYCYSSYWCIFAILYYWINWFKHTRSEPSGLPAFLAVPSHRAAFFLAGILMLAVGLVGPEDPLPSLQRLTSGKAITAIVDGSADRHEQAYQERLELLLTPSDVCVLPGLLPPCPPFEDDLLAASEDDGEYWQNEALAEYFNHKKVVLDAAG</sequence>
<evidence type="ECO:0008006" key="4">
    <source>
        <dbReference type="Google" id="ProtNLM"/>
    </source>
</evidence>
<keyword evidence="1" id="KW-0472">Membrane</keyword>
<keyword evidence="3" id="KW-1185">Reference proteome</keyword>
<organism evidence="2 3">
    <name type="scientific">Faecalibacterium langellae</name>
    <dbReference type="NCBI Taxonomy" id="3435293"/>
    <lineage>
        <taxon>Bacteria</taxon>
        <taxon>Bacillati</taxon>
        <taxon>Bacillota</taxon>
        <taxon>Clostridia</taxon>
        <taxon>Eubacteriales</taxon>
        <taxon>Oscillospiraceae</taxon>
        <taxon>Faecalibacterium</taxon>
    </lineage>
</organism>
<feature type="transmembrane region" description="Helical" evidence="1">
    <location>
        <begin position="220"/>
        <end position="237"/>
    </location>
</feature>
<evidence type="ECO:0000313" key="2">
    <source>
        <dbReference type="EMBL" id="PDX58191.1"/>
    </source>
</evidence>
<proteinExistence type="predicted"/>
<name>A0A2A6ZA15_9FIRM</name>
<feature type="transmembrane region" description="Helical" evidence="1">
    <location>
        <begin position="51"/>
        <end position="71"/>
    </location>
</feature>
<keyword evidence="1" id="KW-0812">Transmembrane</keyword>
<comment type="caution">
    <text evidence="2">The sequence shown here is derived from an EMBL/GenBank/DDBJ whole genome shotgun (WGS) entry which is preliminary data.</text>
</comment>
<feature type="transmembrane region" description="Helical" evidence="1">
    <location>
        <begin position="83"/>
        <end position="102"/>
    </location>
</feature>
<evidence type="ECO:0000313" key="3">
    <source>
        <dbReference type="Proteomes" id="UP000220752"/>
    </source>
</evidence>
<feature type="transmembrane region" description="Helical" evidence="1">
    <location>
        <begin position="301"/>
        <end position="320"/>
    </location>
</feature>
<reference evidence="2 3" key="1">
    <citation type="journal article" date="2017" name="Front. Microbiol.">
        <title>New Insights into the Diversity of the Genus Faecalibacterium.</title>
        <authorList>
            <person name="Benevides L."/>
            <person name="Burman S."/>
            <person name="Martin R."/>
            <person name="Robert V."/>
            <person name="Thomas M."/>
            <person name="Miquel S."/>
            <person name="Chain F."/>
            <person name="Sokol H."/>
            <person name="Bermudez-Humaran L.G."/>
            <person name="Morrison M."/>
            <person name="Langella P."/>
            <person name="Azevedo V.A."/>
            <person name="Chatel J.M."/>
            <person name="Soares S."/>
        </authorList>
    </citation>
    <scope>NUCLEOTIDE SEQUENCE [LARGE SCALE GENOMIC DNA]</scope>
    <source>
        <strain evidence="3">CNCM I-4540</strain>
    </source>
</reference>
<feature type="transmembrane region" description="Helical" evidence="1">
    <location>
        <begin position="169"/>
        <end position="190"/>
    </location>
</feature>
<protein>
    <recommendedName>
        <fullName evidence="4">Glycosyltransferase RgtA/B/C/D-like domain-containing protein</fullName>
    </recommendedName>
</protein>
<feature type="transmembrane region" description="Helical" evidence="1">
    <location>
        <begin position="141"/>
        <end position="157"/>
    </location>
</feature>
<feature type="transmembrane region" description="Helical" evidence="1">
    <location>
        <begin position="21"/>
        <end position="39"/>
    </location>
</feature>
<feature type="transmembrane region" description="Helical" evidence="1">
    <location>
        <begin position="244"/>
        <end position="262"/>
    </location>
</feature>
<accession>A0A2A6ZA15</accession>
<evidence type="ECO:0000256" key="1">
    <source>
        <dbReference type="SAM" id="Phobius"/>
    </source>
</evidence>
<keyword evidence="1" id="KW-1133">Transmembrane helix</keyword>
<feature type="transmembrane region" description="Helical" evidence="1">
    <location>
        <begin position="395"/>
        <end position="415"/>
    </location>
</feature>
<feature type="transmembrane region" description="Helical" evidence="1">
    <location>
        <begin position="108"/>
        <end position="129"/>
    </location>
</feature>
<feature type="transmembrane region" description="Helical" evidence="1">
    <location>
        <begin position="358"/>
        <end position="375"/>
    </location>
</feature>
<dbReference type="Proteomes" id="UP000220752">
    <property type="component" value="Unassembled WGS sequence"/>
</dbReference>
<dbReference type="EMBL" id="NMTQ01000034">
    <property type="protein sequence ID" value="PDX58191.1"/>
    <property type="molecule type" value="Genomic_DNA"/>
</dbReference>
<dbReference type="AlphaFoldDB" id="A0A2A6ZA15"/>
<feature type="transmembrane region" description="Helical" evidence="1">
    <location>
        <begin position="326"/>
        <end position="346"/>
    </location>
</feature>
<gene>
    <name evidence="2" type="ORF">CGS46_09705</name>
</gene>
<feature type="transmembrane region" description="Helical" evidence="1">
    <location>
        <begin position="197"/>
        <end position="214"/>
    </location>
</feature>